<dbReference type="GO" id="GO:0097320">
    <property type="term" value="P:plasma membrane tubulation"/>
    <property type="evidence" value="ECO:0007669"/>
    <property type="project" value="TreeGrafter"/>
</dbReference>
<dbReference type="PROSITE" id="PS50195">
    <property type="entry name" value="PX"/>
    <property type="match status" value="1"/>
</dbReference>
<dbReference type="InterPro" id="IPR027267">
    <property type="entry name" value="AH/BAR_dom_sf"/>
</dbReference>
<dbReference type="GO" id="GO:0016197">
    <property type="term" value="P:endosomal transport"/>
    <property type="evidence" value="ECO:0007669"/>
    <property type="project" value="TreeGrafter"/>
</dbReference>
<dbReference type="InterPro" id="IPR036871">
    <property type="entry name" value="PX_dom_sf"/>
</dbReference>
<gene>
    <name evidence="6" type="ORF">D9756_006532</name>
</gene>
<dbReference type="Pfam" id="PF10456">
    <property type="entry name" value="BAR_3_WASP_bdg"/>
    <property type="match status" value="1"/>
</dbReference>
<evidence type="ECO:0000256" key="1">
    <source>
        <dbReference type="ARBA" id="ARBA00022443"/>
    </source>
</evidence>
<evidence type="ECO:0000313" key="7">
    <source>
        <dbReference type="Proteomes" id="UP000559027"/>
    </source>
</evidence>
<dbReference type="InterPro" id="IPR019497">
    <property type="entry name" value="Sorting_nexin_WASP-bd-dom"/>
</dbReference>
<organism evidence="6 7">
    <name type="scientific">Leucocoprinus leucothites</name>
    <dbReference type="NCBI Taxonomy" id="201217"/>
    <lineage>
        <taxon>Eukaryota</taxon>
        <taxon>Fungi</taxon>
        <taxon>Dikarya</taxon>
        <taxon>Basidiomycota</taxon>
        <taxon>Agaricomycotina</taxon>
        <taxon>Agaricomycetes</taxon>
        <taxon>Agaricomycetidae</taxon>
        <taxon>Agaricales</taxon>
        <taxon>Agaricineae</taxon>
        <taxon>Agaricaceae</taxon>
        <taxon>Leucocoprinus</taxon>
    </lineage>
</organism>
<dbReference type="SUPFAM" id="SSF64268">
    <property type="entry name" value="PX domain"/>
    <property type="match status" value="1"/>
</dbReference>
<feature type="region of interest" description="Disordered" evidence="3">
    <location>
        <begin position="453"/>
        <end position="489"/>
    </location>
</feature>
<dbReference type="GO" id="GO:0006897">
    <property type="term" value="P:endocytosis"/>
    <property type="evidence" value="ECO:0007669"/>
    <property type="project" value="TreeGrafter"/>
</dbReference>
<dbReference type="GO" id="GO:0031410">
    <property type="term" value="C:cytoplasmic vesicle"/>
    <property type="evidence" value="ECO:0007669"/>
    <property type="project" value="TreeGrafter"/>
</dbReference>
<proteinExistence type="predicted"/>
<dbReference type="SMART" id="SM00312">
    <property type="entry name" value="PX"/>
    <property type="match status" value="1"/>
</dbReference>
<dbReference type="InterPro" id="IPR036028">
    <property type="entry name" value="SH3-like_dom_sf"/>
</dbReference>
<keyword evidence="1 2" id="KW-0728">SH3 domain</keyword>
<accession>A0A8H5G297</accession>
<dbReference type="SUPFAM" id="SSF50044">
    <property type="entry name" value="SH3-domain"/>
    <property type="match status" value="1"/>
</dbReference>
<dbReference type="AlphaFoldDB" id="A0A8H5G297"/>
<comment type="caution">
    <text evidence="6">The sequence shown here is derived from an EMBL/GenBank/DDBJ whole genome shotgun (WGS) entry which is preliminary data.</text>
</comment>
<feature type="compositionally biased region" description="Acidic residues" evidence="3">
    <location>
        <begin position="457"/>
        <end position="469"/>
    </location>
</feature>
<dbReference type="GO" id="GO:0035091">
    <property type="term" value="F:phosphatidylinositol binding"/>
    <property type="evidence" value="ECO:0007669"/>
    <property type="project" value="InterPro"/>
</dbReference>
<evidence type="ECO:0000313" key="6">
    <source>
        <dbReference type="EMBL" id="KAF5357010.1"/>
    </source>
</evidence>
<feature type="region of interest" description="Disordered" evidence="3">
    <location>
        <begin position="141"/>
        <end position="179"/>
    </location>
</feature>
<feature type="compositionally biased region" description="Basic residues" evidence="3">
    <location>
        <begin position="479"/>
        <end position="489"/>
    </location>
</feature>
<dbReference type="OrthoDB" id="10254720at2759"/>
<dbReference type="Gene3D" id="3.30.1520.10">
    <property type="entry name" value="Phox-like domain"/>
    <property type="match status" value="1"/>
</dbReference>
<evidence type="ECO:0000256" key="2">
    <source>
        <dbReference type="PROSITE-ProRule" id="PRU00192"/>
    </source>
</evidence>
<dbReference type="EMBL" id="JAACJO010000006">
    <property type="protein sequence ID" value="KAF5357010.1"/>
    <property type="molecule type" value="Genomic_DNA"/>
</dbReference>
<dbReference type="PANTHER" id="PTHR45827">
    <property type="entry name" value="SORTING NEXIN"/>
    <property type="match status" value="1"/>
</dbReference>
<evidence type="ECO:0000259" key="5">
    <source>
        <dbReference type="PROSITE" id="PS50195"/>
    </source>
</evidence>
<dbReference type="PROSITE" id="PS50002">
    <property type="entry name" value="SH3"/>
    <property type="match status" value="1"/>
</dbReference>
<protein>
    <submittedName>
        <fullName evidence="6">Uncharacterized protein</fullName>
    </submittedName>
</protein>
<dbReference type="Pfam" id="PF00787">
    <property type="entry name" value="PX"/>
    <property type="match status" value="1"/>
</dbReference>
<dbReference type="Proteomes" id="UP000559027">
    <property type="component" value="Unassembled WGS sequence"/>
</dbReference>
<feature type="domain" description="SH3" evidence="4">
    <location>
        <begin position="26"/>
        <end position="90"/>
    </location>
</feature>
<dbReference type="Gene3D" id="2.30.30.40">
    <property type="entry name" value="SH3 Domains"/>
    <property type="match status" value="1"/>
</dbReference>
<dbReference type="GO" id="GO:0005886">
    <property type="term" value="C:plasma membrane"/>
    <property type="evidence" value="ECO:0007669"/>
    <property type="project" value="TreeGrafter"/>
</dbReference>
<dbReference type="PANTHER" id="PTHR45827:SF1">
    <property type="entry name" value="SORTING NEXIN"/>
    <property type="match status" value="1"/>
</dbReference>
<sequence length="736" mass="81835">MATDFDAGINSSNAWTASLDDSEDQLVVKQARALYAFDGQEEFRELRGVAPGDDLEIIKEDLPDGWSLVRTVADGQIGLLPRSYYTFIADFVSQPPEAQTQRTAITPQTTGEWLGPLQSLIDGISRLNRFSNFVTSGAESWLLNGAPEPPQSSSSTDNPDNTTVSHLNDDDEDESGLHLGNSEADRHFIDTGPSWKSKIPPFKILVHSPSKRTSVLSGAYTIYTITSLFSPSDPYTPPYTSHHNRLHSDFIPRSMRRFSLNGISEEGDNIPEDEEHSAQPKPLQRLTVHRRFSHFLTLHTILLRRLPGLALPPLPPKQYTNRFSSTFIEARRADLERYLTTLIRHPIIRYTDILTFFLSCESDTQFHALLPKFKALPPVGPQFYAKVYHPVFNLDVEDAREAGEGFEGHVKSVKRSVQGLRGLFGRVREARVEMAKMERSLGYAILGMITPPRQELDGVDGEDDGEEGEREGGESSGRSKGKGKQVKRNRGIVNSSGAWCWREDCKECLHLTKGLQKFSDTLQSVADLYDDHARRTQLATHESLKSMAHPDTIYAPVLDTHNATLSRYQSALADSSNDSAKADLASRCETVLNTTMSELDIYHTQKVEDFHRFGVEHLDGEIQLYEQILTRLRTARSILTSPPSPPDSELHTTKSVTPSIYARDLFPSSPLPTTATSTSRFYPYSNSKLITTSHKFIPSSSTTGGTVPGIGEVQIPALPMPAPHVFDGIGWNASLV</sequence>
<reference evidence="6 7" key="1">
    <citation type="journal article" date="2020" name="ISME J.">
        <title>Uncovering the hidden diversity of litter-decomposition mechanisms in mushroom-forming fungi.</title>
        <authorList>
            <person name="Floudas D."/>
            <person name="Bentzer J."/>
            <person name="Ahren D."/>
            <person name="Johansson T."/>
            <person name="Persson P."/>
            <person name="Tunlid A."/>
        </authorList>
    </citation>
    <scope>NUCLEOTIDE SEQUENCE [LARGE SCALE GENOMIC DNA]</scope>
    <source>
        <strain evidence="6 7">CBS 146.42</strain>
    </source>
</reference>
<dbReference type="Gene3D" id="1.20.1270.60">
    <property type="entry name" value="Arfaptin homology (AH) domain/BAR domain"/>
    <property type="match status" value="1"/>
</dbReference>
<dbReference type="InterPro" id="IPR001452">
    <property type="entry name" value="SH3_domain"/>
</dbReference>
<evidence type="ECO:0000256" key="3">
    <source>
        <dbReference type="SAM" id="MobiDB-lite"/>
    </source>
</evidence>
<feature type="domain" description="PX" evidence="5">
    <location>
        <begin position="201"/>
        <end position="364"/>
    </location>
</feature>
<dbReference type="InterPro" id="IPR001683">
    <property type="entry name" value="PX_dom"/>
</dbReference>
<name>A0A8H5G297_9AGAR</name>
<evidence type="ECO:0000259" key="4">
    <source>
        <dbReference type="PROSITE" id="PS50002"/>
    </source>
</evidence>
<dbReference type="SMART" id="SM00326">
    <property type="entry name" value="SH3"/>
    <property type="match status" value="1"/>
</dbReference>
<feature type="compositionally biased region" description="Low complexity" evidence="3">
    <location>
        <begin position="151"/>
        <end position="165"/>
    </location>
</feature>
<keyword evidence="7" id="KW-1185">Reference proteome</keyword>